<dbReference type="EMBL" id="JAWZYT010000938">
    <property type="protein sequence ID" value="KAK4317232.1"/>
    <property type="molecule type" value="Genomic_DNA"/>
</dbReference>
<proteinExistence type="predicted"/>
<sequence length="202" mass="23398">MLISHYTSYCYKHGHAFATPVNISRFLSSVGVYEFKKAFAMAEATANNMEGNRGIIDQLATNMTDNDAFEAQFHYNQMLIRNTREAHTEDRQAITLRFLTTGEAYKSLNHNYRVAHKTLSLVICETCEVIIDEVEGSQPRMLEFSRRTIPHYVHDVDEAHKHYRKDPLHGLQPRQQHTRQGHVKAVRDYLTNSYNRPDQQGT</sequence>
<keyword evidence="2" id="KW-1185">Reference proteome</keyword>
<accession>A0AAE1Q2H7</accession>
<comment type="caution">
    <text evidence="1">The sequence shown here is derived from an EMBL/GenBank/DDBJ whole genome shotgun (WGS) entry which is preliminary data.</text>
</comment>
<organism evidence="1 2">
    <name type="scientific">Petrolisthes manimaculis</name>
    <dbReference type="NCBI Taxonomy" id="1843537"/>
    <lineage>
        <taxon>Eukaryota</taxon>
        <taxon>Metazoa</taxon>
        <taxon>Ecdysozoa</taxon>
        <taxon>Arthropoda</taxon>
        <taxon>Crustacea</taxon>
        <taxon>Multicrustacea</taxon>
        <taxon>Malacostraca</taxon>
        <taxon>Eumalacostraca</taxon>
        <taxon>Eucarida</taxon>
        <taxon>Decapoda</taxon>
        <taxon>Pleocyemata</taxon>
        <taxon>Anomura</taxon>
        <taxon>Galatheoidea</taxon>
        <taxon>Porcellanidae</taxon>
        <taxon>Petrolisthes</taxon>
    </lineage>
</organism>
<evidence type="ECO:0000313" key="1">
    <source>
        <dbReference type="EMBL" id="KAK4317232.1"/>
    </source>
</evidence>
<evidence type="ECO:0000313" key="2">
    <source>
        <dbReference type="Proteomes" id="UP001292094"/>
    </source>
</evidence>
<dbReference type="Proteomes" id="UP001292094">
    <property type="component" value="Unassembled WGS sequence"/>
</dbReference>
<reference evidence="1" key="1">
    <citation type="submission" date="2023-11" db="EMBL/GenBank/DDBJ databases">
        <title>Genome assemblies of two species of porcelain crab, Petrolisthes cinctipes and Petrolisthes manimaculis (Anomura: Porcellanidae).</title>
        <authorList>
            <person name="Angst P."/>
        </authorList>
    </citation>
    <scope>NUCLEOTIDE SEQUENCE</scope>
    <source>
        <strain evidence="1">PB745_02</strain>
        <tissue evidence="1">Gill</tissue>
    </source>
</reference>
<name>A0AAE1Q2H7_9EUCA</name>
<dbReference type="AlphaFoldDB" id="A0AAE1Q2H7"/>
<protein>
    <submittedName>
        <fullName evidence="1">Uncharacterized protein</fullName>
    </submittedName>
</protein>
<gene>
    <name evidence="1" type="ORF">Pmani_011676</name>
</gene>